<comment type="caution">
    <text evidence="1">The sequence shown here is derived from an EMBL/GenBank/DDBJ whole genome shotgun (WGS) entry which is preliminary data.</text>
</comment>
<sequence>MQFGGLEPLQLHMQGSDWSIQLQMVSSQSDGSRLFQKIPVHSQLLCDWPNGINANPTCICSGQDLTGIPNESCPCRSTGDIRAGTTCPVTENCNATLKPSDRGCFCTSSQKPDGCTCTPTYSQAGCICDLLSTTYLPTTCLATKPCAEGTFTAPLPTGCSPTDCSSQNQTFECNCKPGFDPVGCNCPSDVQQLVGIRTEACPCNGDNDPRIGITCAVTRECKQNDQSGKSGVYNLTTCLATKPC</sequence>
<reference evidence="1 2" key="1">
    <citation type="submission" date="2019-03" db="EMBL/GenBank/DDBJ databases">
        <title>Single cell metagenomics reveals metabolic interactions within the superorganism composed of flagellate Streblomastix strix and complex community of Bacteroidetes bacteria on its surface.</title>
        <authorList>
            <person name="Treitli S.C."/>
            <person name="Kolisko M."/>
            <person name="Husnik F."/>
            <person name="Keeling P."/>
            <person name="Hampl V."/>
        </authorList>
    </citation>
    <scope>NUCLEOTIDE SEQUENCE [LARGE SCALE GENOMIC DNA]</scope>
    <source>
        <strain evidence="1">ST1C</strain>
    </source>
</reference>
<dbReference type="EMBL" id="SNRW01038880">
    <property type="protein sequence ID" value="KAA6353035.1"/>
    <property type="molecule type" value="Genomic_DNA"/>
</dbReference>
<gene>
    <name evidence="1" type="ORF">EZS28_051438</name>
</gene>
<accession>A0A5J4T6N3</accession>
<organism evidence="1 2">
    <name type="scientific">Streblomastix strix</name>
    <dbReference type="NCBI Taxonomy" id="222440"/>
    <lineage>
        <taxon>Eukaryota</taxon>
        <taxon>Metamonada</taxon>
        <taxon>Preaxostyla</taxon>
        <taxon>Oxymonadida</taxon>
        <taxon>Streblomastigidae</taxon>
        <taxon>Streblomastix</taxon>
    </lineage>
</organism>
<protein>
    <submittedName>
        <fullName evidence="1">Uncharacterized protein</fullName>
    </submittedName>
</protein>
<proteinExistence type="predicted"/>
<feature type="non-terminal residue" evidence="1">
    <location>
        <position position="244"/>
    </location>
</feature>
<dbReference type="Proteomes" id="UP000324800">
    <property type="component" value="Unassembled WGS sequence"/>
</dbReference>
<evidence type="ECO:0000313" key="1">
    <source>
        <dbReference type="EMBL" id="KAA6353035.1"/>
    </source>
</evidence>
<dbReference type="AlphaFoldDB" id="A0A5J4T6N3"/>
<name>A0A5J4T6N3_9EUKA</name>
<evidence type="ECO:0000313" key="2">
    <source>
        <dbReference type="Proteomes" id="UP000324800"/>
    </source>
</evidence>